<dbReference type="NCBIfam" id="TIGR01528">
    <property type="entry name" value="NMN_trans_PnuC"/>
    <property type="match status" value="1"/>
</dbReference>
<evidence type="ECO:0000256" key="7">
    <source>
        <dbReference type="SAM" id="Phobius"/>
    </source>
</evidence>
<accession>A0A6J6WPD4</accession>
<dbReference type="PANTHER" id="PTHR36122">
    <property type="entry name" value="NICOTINAMIDE RIBOSIDE TRANSPORTER PNUC"/>
    <property type="match status" value="1"/>
</dbReference>
<proteinExistence type="predicted"/>
<evidence type="ECO:0000256" key="3">
    <source>
        <dbReference type="ARBA" id="ARBA00022475"/>
    </source>
</evidence>
<feature type="transmembrane region" description="Helical" evidence="7">
    <location>
        <begin position="50"/>
        <end position="77"/>
    </location>
</feature>
<sequence>MSAIMFTVFTAWGYEVSFLELISVITSLVGVVLGVFGVRVTWPWWVGSSLLYGFFFFQVDLIASALLQFIFIAAGIWGWYGWGPKGAIPAKLKNKEKFIWLALLLISWVVLAPALANIGAAATWPDSFVLVGSTIAQILMVLEKYEAWPLWFIVDAVGTWHYGRQGYWFTSVLYGVFVLIAIAGWIRWFKRADTNVIN</sequence>
<organism evidence="8">
    <name type="scientific">freshwater metagenome</name>
    <dbReference type="NCBI Taxonomy" id="449393"/>
    <lineage>
        <taxon>unclassified sequences</taxon>
        <taxon>metagenomes</taxon>
        <taxon>ecological metagenomes</taxon>
    </lineage>
</organism>
<evidence type="ECO:0000256" key="1">
    <source>
        <dbReference type="ARBA" id="ARBA00004651"/>
    </source>
</evidence>
<comment type="subcellular location">
    <subcellularLocation>
        <location evidence="1">Cell membrane</location>
        <topology evidence="1">Multi-pass membrane protein</topology>
    </subcellularLocation>
</comment>
<evidence type="ECO:0000256" key="6">
    <source>
        <dbReference type="ARBA" id="ARBA00023136"/>
    </source>
</evidence>
<keyword evidence="3" id="KW-1003">Cell membrane</keyword>
<feature type="transmembrane region" description="Helical" evidence="7">
    <location>
        <begin position="12"/>
        <end position="38"/>
    </location>
</feature>
<keyword evidence="2" id="KW-0813">Transport</keyword>
<dbReference type="GO" id="GO:0005886">
    <property type="term" value="C:plasma membrane"/>
    <property type="evidence" value="ECO:0007669"/>
    <property type="project" value="UniProtKB-SubCell"/>
</dbReference>
<evidence type="ECO:0000313" key="8">
    <source>
        <dbReference type="EMBL" id="CAB4785799.1"/>
    </source>
</evidence>
<dbReference type="EMBL" id="CAFAAE010000016">
    <property type="protein sequence ID" value="CAB4785799.1"/>
    <property type="molecule type" value="Genomic_DNA"/>
</dbReference>
<evidence type="ECO:0000256" key="2">
    <source>
        <dbReference type="ARBA" id="ARBA00022448"/>
    </source>
</evidence>
<keyword evidence="6 7" id="KW-0472">Membrane</keyword>
<dbReference type="GO" id="GO:0034257">
    <property type="term" value="F:nicotinamide riboside transmembrane transporter activity"/>
    <property type="evidence" value="ECO:0007669"/>
    <property type="project" value="InterPro"/>
</dbReference>
<dbReference type="EMBL" id="CAFBPL010000012">
    <property type="protein sequence ID" value="CAB5009547.1"/>
    <property type="molecule type" value="Genomic_DNA"/>
</dbReference>
<protein>
    <submittedName>
        <fullName evidence="8">Unannotated protein</fullName>
    </submittedName>
</protein>
<keyword evidence="4 7" id="KW-0812">Transmembrane</keyword>
<dbReference type="InterPro" id="IPR006419">
    <property type="entry name" value="NMN_transpt_PnuC"/>
</dbReference>
<dbReference type="AlphaFoldDB" id="A0A6J6WPD4"/>
<evidence type="ECO:0000256" key="4">
    <source>
        <dbReference type="ARBA" id="ARBA00022692"/>
    </source>
</evidence>
<dbReference type="PANTHER" id="PTHR36122:SF2">
    <property type="entry name" value="NICOTINAMIDE RIBOSIDE TRANSPORTER PNUC"/>
    <property type="match status" value="1"/>
</dbReference>
<gene>
    <name evidence="8" type="ORF">UFOPK2982_00216</name>
    <name evidence="9" type="ORF">UFOPK4113_00216</name>
</gene>
<evidence type="ECO:0000256" key="5">
    <source>
        <dbReference type="ARBA" id="ARBA00022989"/>
    </source>
</evidence>
<keyword evidence="5 7" id="KW-1133">Transmembrane helix</keyword>
<name>A0A6J6WPD4_9ZZZZ</name>
<dbReference type="Pfam" id="PF04973">
    <property type="entry name" value="NMN_transporter"/>
    <property type="match status" value="1"/>
</dbReference>
<evidence type="ECO:0000313" key="9">
    <source>
        <dbReference type="EMBL" id="CAB5009547.1"/>
    </source>
</evidence>
<reference evidence="8" key="1">
    <citation type="submission" date="2020-05" db="EMBL/GenBank/DDBJ databases">
        <authorList>
            <person name="Chiriac C."/>
            <person name="Salcher M."/>
            <person name="Ghai R."/>
            <person name="Kavagutti S V."/>
        </authorList>
    </citation>
    <scope>NUCLEOTIDE SEQUENCE</scope>
</reference>
<feature type="transmembrane region" description="Helical" evidence="7">
    <location>
        <begin position="167"/>
        <end position="189"/>
    </location>
</feature>
<feature type="transmembrane region" description="Helical" evidence="7">
    <location>
        <begin position="98"/>
        <end position="124"/>
    </location>
</feature>